<dbReference type="Proteomes" id="UP000243136">
    <property type="component" value="Chromosome"/>
</dbReference>
<evidence type="ECO:0000313" key="6">
    <source>
        <dbReference type="Proteomes" id="UP000243753"/>
    </source>
</evidence>
<dbReference type="EMBL" id="CDOK01000119">
    <property type="protein sequence ID" value="CEN49975.1"/>
    <property type="molecule type" value="Genomic_DNA"/>
</dbReference>
<name>A0A0B7IDY1_9FLAO</name>
<reference evidence="4" key="2">
    <citation type="submission" date="2015-01" db="EMBL/GenBank/DDBJ databases">
        <authorList>
            <person name="MANFREDI Pablo"/>
        </authorList>
    </citation>
    <scope>NUCLEOTIDE SEQUENCE [LARGE SCALE GENOMIC DNA]</scope>
    <source>
        <strain evidence="4">Cc11</strain>
    </source>
</reference>
<reference evidence="1" key="3">
    <citation type="journal article" date="2017" name="Genome Announc.">
        <title>Twelve Complete Reference Genomes of Clinical Isolates in the Capnocytophaga Genus.</title>
        <authorList>
            <person name="Villarma A."/>
            <person name="Gulvik C.A."/>
            <person name="Rowe L.A."/>
            <person name="Sheth M."/>
            <person name="Juieng P."/>
            <person name="Nicholson A.C."/>
            <person name="Loparev V.N."/>
            <person name="McQuiston J.R."/>
        </authorList>
    </citation>
    <scope>NUCLEOTIDE SEQUENCE</scope>
    <source>
        <strain evidence="2">H3936</strain>
        <strain evidence="1">H5594</strain>
    </source>
</reference>
<evidence type="ECO:0000313" key="3">
    <source>
        <dbReference type="EMBL" id="CEN49975.1"/>
    </source>
</evidence>
<gene>
    <name evidence="3" type="ORF">CCAN11_2050009</name>
    <name evidence="2" type="ORF">CGC54_06090</name>
    <name evidence="1" type="ORF">CGC56_06040</name>
</gene>
<dbReference type="EMBL" id="CP022388">
    <property type="protein sequence ID" value="ATA91770.1"/>
    <property type="molecule type" value="Genomic_DNA"/>
</dbReference>
<dbReference type="Proteomes" id="UP000039370">
    <property type="component" value="Unassembled WGS sequence"/>
</dbReference>
<organism evidence="3 4">
    <name type="scientific">Capnocytophaga canimorsus</name>
    <dbReference type="NCBI Taxonomy" id="28188"/>
    <lineage>
        <taxon>Bacteria</taxon>
        <taxon>Pseudomonadati</taxon>
        <taxon>Bacteroidota</taxon>
        <taxon>Flavobacteriia</taxon>
        <taxon>Flavobacteriales</taxon>
        <taxon>Flavobacteriaceae</taxon>
        <taxon>Capnocytophaga</taxon>
    </lineage>
</organism>
<accession>A0A0B7IDY1</accession>
<sequence>MLRVKKILKILVIIILPISLQAFASSRNYLRSVKEVKVVYLGSENMYVTDQAIRKLLFKQPHNEIRLKTLDIFNLEQLLNAHVMVENSEIFHTIDGEVEIKVKQRQPIGRIYENGKFFYMDTQGMQMPLSQNYSARVPLVLGDVNKAYWDTTFKVLQFIGEDDFLSKNIIEIKVKANGEYEFRMRIPDFIVLLGKAEDLELKKANLKAFYKKMEKEKALNTYKTVNLKYANQVICIRN</sequence>
<evidence type="ECO:0000313" key="2">
    <source>
        <dbReference type="EMBL" id="ATA93932.1"/>
    </source>
</evidence>
<dbReference type="AlphaFoldDB" id="A0A0B7IDY1"/>
<dbReference type="Proteomes" id="UP000243753">
    <property type="component" value="Chromosome"/>
</dbReference>
<dbReference type="RefSeq" id="WP_013998226.1">
    <property type="nucleotide sequence ID" value="NZ_BOQI01000007.1"/>
</dbReference>
<evidence type="ECO:0000313" key="4">
    <source>
        <dbReference type="Proteomes" id="UP000039370"/>
    </source>
</evidence>
<reference evidence="3" key="1">
    <citation type="submission" date="2015-01" db="EMBL/GenBank/DDBJ databases">
        <authorList>
            <person name="Xiang T."/>
            <person name="Song Y."/>
            <person name="Huang L."/>
            <person name="Wang B."/>
            <person name="Wu P."/>
        </authorList>
    </citation>
    <scope>NUCLEOTIDE SEQUENCE [LARGE SCALE GENOMIC DNA]</scope>
    <source>
        <strain evidence="3">Cc11</strain>
    </source>
</reference>
<reference evidence="5 6" key="4">
    <citation type="submission" date="2017-06" db="EMBL/GenBank/DDBJ databases">
        <title>Capnocytophaga spp. assemblies.</title>
        <authorList>
            <person name="Gulvik C.A."/>
        </authorList>
    </citation>
    <scope>NUCLEOTIDE SEQUENCE [LARGE SCALE GENOMIC DNA]</scope>
    <source>
        <strain evidence="6">H3936</strain>
        <strain evidence="5">H5594</strain>
    </source>
</reference>
<protein>
    <submittedName>
        <fullName evidence="3">Cell division protein FtsQ</fullName>
    </submittedName>
</protein>
<dbReference type="EMBL" id="CP022389">
    <property type="protein sequence ID" value="ATA93932.1"/>
    <property type="molecule type" value="Genomic_DNA"/>
</dbReference>
<keyword evidence="3" id="KW-0131">Cell cycle</keyword>
<keyword evidence="3" id="KW-0132">Cell division</keyword>
<dbReference type="GO" id="GO:0051301">
    <property type="term" value="P:cell division"/>
    <property type="evidence" value="ECO:0007669"/>
    <property type="project" value="UniProtKB-KW"/>
</dbReference>
<proteinExistence type="predicted"/>
<dbReference type="OMA" id="NYKAFFQ"/>
<evidence type="ECO:0000313" key="5">
    <source>
        <dbReference type="Proteomes" id="UP000243136"/>
    </source>
</evidence>
<evidence type="ECO:0000313" key="1">
    <source>
        <dbReference type="EMBL" id="ATA91770.1"/>
    </source>
</evidence>